<dbReference type="GO" id="GO:0009055">
    <property type="term" value="F:electron transfer activity"/>
    <property type="evidence" value="ECO:0007669"/>
    <property type="project" value="InterPro"/>
</dbReference>
<dbReference type="SUPFAM" id="SSF46626">
    <property type="entry name" value="Cytochrome c"/>
    <property type="match status" value="1"/>
</dbReference>
<dbReference type="Gene3D" id="1.10.760.10">
    <property type="entry name" value="Cytochrome c-like domain"/>
    <property type="match status" value="1"/>
</dbReference>
<keyword evidence="1" id="KW-0732">Signal</keyword>
<organism evidence="2 3">
    <name type="scientific">Candidatus Muproteobacteria bacterium RBG_19FT_COMBO_61_10</name>
    <dbReference type="NCBI Taxonomy" id="1817761"/>
    <lineage>
        <taxon>Bacteria</taxon>
        <taxon>Pseudomonadati</taxon>
        <taxon>Pseudomonadota</taxon>
        <taxon>Candidatus Muproteobacteria</taxon>
    </lineage>
</organism>
<feature type="chain" id="PRO_5009527042" description="Cytochrome c domain-containing protein" evidence="1">
    <location>
        <begin position="25"/>
        <end position="97"/>
    </location>
</feature>
<evidence type="ECO:0000313" key="3">
    <source>
        <dbReference type="Proteomes" id="UP000177950"/>
    </source>
</evidence>
<evidence type="ECO:0008006" key="4">
    <source>
        <dbReference type="Google" id="ProtNLM"/>
    </source>
</evidence>
<protein>
    <recommendedName>
        <fullName evidence="4">Cytochrome c domain-containing protein</fullName>
    </recommendedName>
</protein>
<accession>A0A1F6UNS0</accession>
<dbReference type="InterPro" id="IPR036909">
    <property type="entry name" value="Cyt_c-like_dom_sf"/>
</dbReference>
<evidence type="ECO:0000256" key="1">
    <source>
        <dbReference type="SAM" id="SignalP"/>
    </source>
</evidence>
<name>A0A1F6UNS0_9PROT</name>
<dbReference type="GO" id="GO:0020037">
    <property type="term" value="F:heme binding"/>
    <property type="evidence" value="ECO:0007669"/>
    <property type="project" value="InterPro"/>
</dbReference>
<dbReference type="EMBL" id="MFSV01000021">
    <property type="protein sequence ID" value="OGI59031.1"/>
    <property type="molecule type" value="Genomic_DNA"/>
</dbReference>
<gene>
    <name evidence="2" type="ORF">A2V58_01760</name>
</gene>
<proteinExistence type="predicted"/>
<dbReference type="Proteomes" id="UP000177950">
    <property type="component" value="Unassembled WGS sequence"/>
</dbReference>
<evidence type="ECO:0000313" key="2">
    <source>
        <dbReference type="EMBL" id="OGI59031.1"/>
    </source>
</evidence>
<comment type="caution">
    <text evidence="2">The sequence shown here is derived from an EMBL/GenBank/DDBJ whole genome shotgun (WGS) entry which is preliminary data.</text>
</comment>
<feature type="signal peptide" evidence="1">
    <location>
        <begin position="1"/>
        <end position="24"/>
    </location>
</feature>
<dbReference type="AlphaFoldDB" id="A0A1F6UNS0"/>
<reference evidence="2 3" key="1">
    <citation type="journal article" date="2016" name="Nat. Commun.">
        <title>Thousands of microbial genomes shed light on interconnected biogeochemical processes in an aquifer system.</title>
        <authorList>
            <person name="Anantharaman K."/>
            <person name="Brown C.T."/>
            <person name="Hug L.A."/>
            <person name="Sharon I."/>
            <person name="Castelle C.J."/>
            <person name="Probst A.J."/>
            <person name="Thomas B.C."/>
            <person name="Singh A."/>
            <person name="Wilkins M.J."/>
            <person name="Karaoz U."/>
            <person name="Brodie E.L."/>
            <person name="Williams K.H."/>
            <person name="Hubbard S.S."/>
            <person name="Banfield J.F."/>
        </authorList>
    </citation>
    <scope>NUCLEOTIDE SEQUENCE [LARGE SCALE GENOMIC DNA]</scope>
</reference>
<sequence>MNKPLTLTLATALGLLLSLPPAQAGERERGRLLYENHCTTCHSSTAHVRSEHKAHTLEDIEAQVRRWSKELGLTWSDAEVAAVRHYLSVRYYGYSED</sequence>